<keyword evidence="2" id="KW-0106">Calcium</keyword>
<evidence type="ECO:0000256" key="3">
    <source>
        <dbReference type="SAM" id="MobiDB-lite"/>
    </source>
</evidence>
<feature type="compositionally biased region" description="Pro residues" evidence="3">
    <location>
        <begin position="21"/>
        <end position="30"/>
    </location>
</feature>
<feature type="compositionally biased region" description="Polar residues" evidence="3">
    <location>
        <begin position="1"/>
        <end position="11"/>
    </location>
</feature>
<keyword evidence="2" id="KW-0564">Palmitate</keyword>
<dbReference type="InterPro" id="IPR025659">
    <property type="entry name" value="Tubby-like_C"/>
</dbReference>
<reference evidence="4" key="1">
    <citation type="journal article" date="2023" name="G3 (Bethesda)">
        <title>Whole genome assemblies of Zophobas morio and Tenebrio molitor.</title>
        <authorList>
            <person name="Kaur S."/>
            <person name="Stinson S.A."/>
            <person name="diCenzo G.C."/>
        </authorList>
    </citation>
    <scope>NUCLEOTIDE SEQUENCE</scope>
    <source>
        <strain evidence="4">QUZm001</strain>
    </source>
</reference>
<proteinExistence type="inferred from homology"/>
<dbReference type="Pfam" id="PF03803">
    <property type="entry name" value="Scramblase"/>
    <property type="match status" value="1"/>
</dbReference>
<comment type="cofactor">
    <cofactor evidence="2">
        <name>Ca(2+)</name>
        <dbReference type="ChEBI" id="CHEBI:29108"/>
    </cofactor>
</comment>
<evidence type="ECO:0000313" key="5">
    <source>
        <dbReference type="Proteomes" id="UP001168821"/>
    </source>
</evidence>
<dbReference type="PANTHER" id="PTHR23248:SF9">
    <property type="entry name" value="PHOSPHOLIPID SCRAMBLASE"/>
    <property type="match status" value="1"/>
</dbReference>
<dbReference type="SUPFAM" id="SSF54518">
    <property type="entry name" value="Tubby C-terminal domain-like"/>
    <property type="match status" value="1"/>
</dbReference>
<gene>
    <name evidence="4" type="ORF">Zmor_001191</name>
</gene>
<name>A0AA38MP36_9CUCU</name>
<keyword evidence="2" id="KW-0449">Lipoprotein</keyword>
<dbReference type="Proteomes" id="UP001168821">
    <property type="component" value="Unassembled WGS sequence"/>
</dbReference>
<comment type="caution">
    <text evidence="4">The sequence shown here is derived from an EMBL/GenBank/DDBJ whole genome shotgun (WGS) entry which is preliminary data.</text>
</comment>
<accession>A0AA38MP36</accession>
<evidence type="ECO:0000256" key="1">
    <source>
        <dbReference type="ARBA" id="ARBA00005350"/>
    </source>
</evidence>
<protein>
    <recommendedName>
        <fullName evidence="2">Phospholipid scramblase</fullName>
    </recommendedName>
</protein>
<organism evidence="4 5">
    <name type="scientific">Zophobas morio</name>
    <dbReference type="NCBI Taxonomy" id="2755281"/>
    <lineage>
        <taxon>Eukaryota</taxon>
        <taxon>Metazoa</taxon>
        <taxon>Ecdysozoa</taxon>
        <taxon>Arthropoda</taxon>
        <taxon>Hexapoda</taxon>
        <taxon>Insecta</taxon>
        <taxon>Pterygota</taxon>
        <taxon>Neoptera</taxon>
        <taxon>Endopterygota</taxon>
        <taxon>Coleoptera</taxon>
        <taxon>Polyphaga</taxon>
        <taxon>Cucujiformia</taxon>
        <taxon>Tenebrionidae</taxon>
        <taxon>Zophobas</taxon>
    </lineage>
</organism>
<feature type="region of interest" description="Disordered" evidence="3">
    <location>
        <begin position="1"/>
        <end position="34"/>
    </location>
</feature>
<dbReference type="InterPro" id="IPR005552">
    <property type="entry name" value="Scramblase"/>
</dbReference>
<dbReference type="PANTHER" id="PTHR23248">
    <property type="entry name" value="PHOSPHOLIPID SCRAMBLASE-RELATED"/>
    <property type="match status" value="1"/>
</dbReference>
<keyword evidence="5" id="KW-1185">Reference proteome</keyword>
<comment type="function">
    <text evidence="2">May mediate accelerated ATP-independent bidirectional transbilayer migration of phospholipids upon binding calcium ions that results in a loss of phospholipid asymmetry in the plasma membrane.</text>
</comment>
<dbReference type="GO" id="GO:0005886">
    <property type="term" value="C:plasma membrane"/>
    <property type="evidence" value="ECO:0007669"/>
    <property type="project" value="TreeGrafter"/>
</dbReference>
<sequence>MNKEVQNQSGNLEGYSASVPPGLPQPPPPYTVSTIDPVVAQPRAADQNAVLPGSWGPVPPTVPTSASIPIPLVPVPPTNSPQGLQYLSLVDQLLVHQQVELLEVITGFETENKYQIKNSLGQQVYFAAEDSDFCTRNCCGPLRPFDMKIFDNYKNEVIHFYRPLACQACCYPCCLQTIEVSAPPGNPIGSVEQEWSIFYPTFAVKNANGDTVLRIEGPFFTCSCGNDVNFRITSGDGSEEIGKITKQWSGWVREAFTDADFFGITFPMDLDVKMKTVLLGGLFLIDMMFYETKQNNNRRR</sequence>
<evidence type="ECO:0000256" key="2">
    <source>
        <dbReference type="RuleBase" id="RU363116"/>
    </source>
</evidence>
<evidence type="ECO:0000313" key="4">
    <source>
        <dbReference type="EMBL" id="KAJ3665705.1"/>
    </source>
</evidence>
<comment type="similarity">
    <text evidence="1 2">Belongs to the phospholipid scramblase family.</text>
</comment>
<dbReference type="GO" id="GO:0017128">
    <property type="term" value="F:phospholipid scramblase activity"/>
    <property type="evidence" value="ECO:0007669"/>
    <property type="project" value="InterPro"/>
</dbReference>
<dbReference type="EMBL" id="JALNTZ010000001">
    <property type="protein sequence ID" value="KAJ3665705.1"/>
    <property type="molecule type" value="Genomic_DNA"/>
</dbReference>
<dbReference type="AlphaFoldDB" id="A0AA38MP36"/>